<dbReference type="GO" id="GO:0006627">
    <property type="term" value="P:protein processing involved in protein targeting to mitochondrion"/>
    <property type="evidence" value="ECO:0007669"/>
    <property type="project" value="TreeGrafter"/>
</dbReference>
<accession>A0A7S4F4Y9</accession>
<dbReference type="EMBL" id="HBIZ01040009">
    <property type="protein sequence ID" value="CAE0772931.1"/>
    <property type="molecule type" value="Transcribed_RNA"/>
</dbReference>
<feature type="active site" evidence="7">
    <location>
        <position position="122"/>
    </location>
</feature>
<dbReference type="PRINTS" id="PR00727">
    <property type="entry name" value="LEADERPTASE"/>
</dbReference>
<dbReference type="InterPro" id="IPR052064">
    <property type="entry name" value="Mito_IMP1_subunit"/>
</dbReference>
<dbReference type="AlphaFoldDB" id="A0A7S4F4Y9"/>
<keyword evidence="2" id="KW-0999">Mitochondrion inner membrane</keyword>
<keyword evidence="5" id="KW-0472">Membrane</keyword>
<feature type="active site" evidence="7">
    <location>
        <position position="74"/>
    </location>
</feature>
<dbReference type="Pfam" id="PF10502">
    <property type="entry name" value="Peptidase_S26"/>
    <property type="match status" value="2"/>
</dbReference>
<evidence type="ECO:0000256" key="5">
    <source>
        <dbReference type="ARBA" id="ARBA00023136"/>
    </source>
</evidence>
<dbReference type="SUPFAM" id="SSF51306">
    <property type="entry name" value="LexA/Signal peptidase"/>
    <property type="match status" value="1"/>
</dbReference>
<dbReference type="CDD" id="cd06530">
    <property type="entry name" value="S26_SPase_I"/>
    <property type="match status" value="1"/>
</dbReference>
<dbReference type="Gene3D" id="2.10.109.10">
    <property type="entry name" value="Umud Fragment, subunit A"/>
    <property type="match status" value="1"/>
</dbReference>
<evidence type="ECO:0000256" key="7">
    <source>
        <dbReference type="PIRSR" id="PIRSR600223-1"/>
    </source>
</evidence>
<evidence type="ECO:0000256" key="4">
    <source>
        <dbReference type="ARBA" id="ARBA00023128"/>
    </source>
</evidence>
<dbReference type="GO" id="GO:0006465">
    <property type="term" value="P:signal peptide processing"/>
    <property type="evidence" value="ECO:0007669"/>
    <property type="project" value="InterPro"/>
</dbReference>
<dbReference type="GO" id="GO:0004252">
    <property type="term" value="F:serine-type endopeptidase activity"/>
    <property type="evidence" value="ECO:0007669"/>
    <property type="project" value="InterPro"/>
</dbReference>
<protein>
    <recommendedName>
        <fullName evidence="9">Peptidase S26 domain-containing protein</fullName>
    </recommendedName>
</protein>
<evidence type="ECO:0000259" key="9">
    <source>
        <dbReference type="Pfam" id="PF10502"/>
    </source>
</evidence>
<comment type="similarity">
    <text evidence="6">Belongs to the peptidase S26 family. IMP1 subfamily.</text>
</comment>
<dbReference type="InterPro" id="IPR036286">
    <property type="entry name" value="LexA/Signal_pep-like_sf"/>
</dbReference>
<organism evidence="10">
    <name type="scientific">Chrysotila carterae</name>
    <name type="common">Marine alga</name>
    <name type="synonym">Syracosphaera carterae</name>
    <dbReference type="NCBI Taxonomy" id="13221"/>
    <lineage>
        <taxon>Eukaryota</taxon>
        <taxon>Haptista</taxon>
        <taxon>Haptophyta</taxon>
        <taxon>Prymnesiophyceae</taxon>
        <taxon>Isochrysidales</taxon>
        <taxon>Isochrysidaceae</taxon>
        <taxon>Chrysotila</taxon>
    </lineage>
</organism>
<evidence type="ECO:0000256" key="8">
    <source>
        <dbReference type="SAM" id="MobiDB-lite"/>
    </source>
</evidence>
<keyword evidence="4" id="KW-0496">Mitochondrion</keyword>
<comment type="subcellular location">
    <subcellularLocation>
        <location evidence="1">Mitochondrion inner membrane</location>
    </subcellularLocation>
</comment>
<reference evidence="10" key="1">
    <citation type="submission" date="2021-01" db="EMBL/GenBank/DDBJ databases">
        <authorList>
            <person name="Corre E."/>
            <person name="Pelletier E."/>
            <person name="Niang G."/>
            <person name="Scheremetjew M."/>
            <person name="Finn R."/>
            <person name="Kale V."/>
            <person name="Holt S."/>
            <person name="Cochrane G."/>
            <person name="Meng A."/>
            <person name="Brown T."/>
            <person name="Cohen L."/>
        </authorList>
    </citation>
    <scope>NUCLEOTIDE SEQUENCE</scope>
    <source>
        <strain evidence="10">CCMP645</strain>
    </source>
</reference>
<evidence type="ECO:0000256" key="2">
    <source>
        <dbReference type="ARBA" id="ARBA00022792"/>
    </source>
</evidence>
<evidence type="ECO:0000256" key="6">
    <source>
        <dbReference type="ARBA" id="ARBA00038445"/>
    </source>
</evidence>
<evidence type="ECO:0000256" key="1">
    <source>
        <dbReference type="ARBA" id="ARBA00004273"/>
    </source>
</evidence>
<feature type="domain" description="Peptidase S26" evidence="9">
    <location>
        <begin position="147"/>
        <end position="186"/>
    </location>
</feature>
<feature type="domain" description="Peptidase S26" evidence="9">
    <location>
        <begin position="50"/>
        <end position="134"/>
    </location>
</feature>
<feature type="compositionally biased region" description="Low complexity" evidence="8">
    <location>
        <begin position="311"/>
        <end position="320"/>
    </location>
</feature>
<proteinExistence type="inferred from homology"/>
<sequence>MFAHLPSRLCARLIHRRRAYSSSVSAAEQPAGVKGLFGDGESISSTALDLLQFGAFVAMVNRFFVTITQCTGPSMLPTIGTSGDIFLTIPLRIPQWLGIERPRVGDVVIAISPTDPTQTVCKRVLGLPGDALRAEAPPGWSSEHARDVVVPHGHVWLQGDNARNSTDSRSYGPVPLALLQGLVVLKLYPLSDAGWLREAKPNAVRGPIGERTDKEAKEAREVREATELRQMRERVVRDESLSGPIDSKQADAVEVETTRLPLEPDAFEASGVPDFRRSQPLRPLLSTDPTTPYYPTYPPYPGRMADPTQPSYPSSPSYPSHHAGPTTPAHLRHTPSSIDSALFSVPLTRNGVEATRLSVQTPRTTSLAVAADLEALLPKLQSADACRSAGADSSRSADAPSTAELLKAARDVQRALERVESALDQKK</sequence>
<feature type="compositionally biased region" description="Low complexity" evidence="8">
    <location>
        <begin position="384"/>
        <end position="401"/>
    </location>
</feature>
<dbReference type="PANTHER" id="PTHR12383:SF16">
    <property type="entry name" value="MITOCHONDRIAL INNER MEMBRANE PROTEASE SUBUNIT 1"/>
    <property type="match status" value="1"/>
</dbReference>
<keyword evidence="3" id="KW-0378">Hydrolase</keyword>
<evidence type="ECO:0000256" key="3">
    <source>
        <dbReference type="ARBA" id="ARBA00022801"/>
    </source>
</evidence>
<dbReference type="InterPro" id="IPR000223">
    <property type="entry name" value="Pept_S26A_signal_pept_1"/>
</dbReference>
<evidence type="ECO:0000313" key="10">
    <source>
        <dbReference type="EMBL" id="CAE0772931.1"/>
    </source>
</evidence>
<dbReference type="GO" id="GO:0042720">
    <property type="term" value="C:mitochondrial inner membrane peptidase complex"/>
    <property type="evidence" value="ECO:0007669"/>
    <property type="project" value="TreeGrafter"/>
</dbReference>
<name>A0A7S4F4Y9_CHRCT</name>
<dbReference type="PANTHER" id="PTHR12383">
    <property type="entry name" value="PROTEASE FAMILY S26 MITOCHONDRIAL INNER MEMBRANE PROTEASE-RELATED"/>
    <property type="match status" value="1"/>
</dbReference>
<feature type="region of interest" description="Disordered" evidence="8">
    <location>
        <begin position="384"/>
        <end position="405"/>
    </location>
</feature>
<dbReference type="InterPro" id="IPR019533">
    <property type="entry name" value="Peptidase_S26"/>
</dbReference>
<gene>
    <name evidence="10" type="ORF">PCAR00345_LOCUS25543</name>
</gene>
<feature type="region of interest" description="Disordered" evidence="8">
    <location>
        <begin position="266"/>
        <end position="334"/>
    </location>
</feature>